<evidence type="ECO:0000256" key="4">
    <source>
        <dbReference type="PROSITE-ProRule" id="PRU00175"/>
    </source>
</evidence>
<evidence type="ECO:0000259" key="6">
    <source>
        <dbReference type="PROSITE" id="PS50089"/>
    </source>
</evidence>
<dbReference type="Gene3D" id="3.40.50.410">
    <property type="entry name" value="von Willebrand factor, type A domain"/>
    <property type="match status" value="1"/>
</dbReference>
<feature type="domain" description="RING-type" evidence="6">
    <location>
        <begin position="82"/>
        <end position="131"/>
    </location>
</feature>
<dbReference type="SMART" id="SM00184">
    <property type="entry name" value="RING"/>
    <property type="match status" value="1"/>
</dbReference>
<dbReference type="InterPro" id="IPR001841">
    <property type="entry name" value="Znf_RING"/>
</dbReference>
<dbReference type="InterPro" id="IPR036465">
    <property type="entry name" value="vWFA_dom_sf"/>
</dbReference>
<gene>
    <name evidence="7" type="ORF">OLC1_LOCUS3</name>
</gene>
<proteinExistence type="predicted"/>
<keyword evidence="8" id="KW-1185">Reference proteome</keyword>
<reference evidence="7" key="1">
    <citation type="submission" date="2023-03" db="EMBL/GenBank/DDBJ databases">
        <authorList>
            <person name="Julca I."/>
        </authorList>
    </citation>
    <scope>NUCLEOTIDE SEQUENCE</scope>
</reference>
<dbReference type="AlphaFoldDB" id="A0AAV1BVH2"/>
<feature type="region of interest" description="Disordered" evidence="5">
    <location>
        <begin position="1"/>
        <end position="27"/>
    </location>
</feature>
<dbReference type="InterPro" id="IPR018957">
    <property type="entry name" value="Znf_C3HC4_RING-type"/>
</dbReference>
<keyword evidence="1" id="KW-0479">Metal-binding</keyword>
<dbReference type="InterPro" id="IPR051266">
    <property type="entry name" value="CLCR"/>
</dbReference>
<feature type="region of interest" description="Disordered" evidence="5">
    <location>
        <begin position="223"/>
        <end position="242"/>
    </location>
</feature>
<evidence type="ECO:0000256" key="2">
    <source>
        <dbReference type="ARBA" id="ARBA00022771"/>
    </source>
</evidence>
<protein>
    <submittedName>
        <fullName evidence="7">OLC1v1021062C4</fullName>
    </submittedName>
</protein>
<dbReference type="InterPro" id="IPR013083">
    <property type="entry name" value="Znf_RING/FYVE/PHD"/>
</dbReference>
<evidence type="ECO:0000256" key="1">
    <source>
        <dbReference type="ARBA" id="ARBA00022723"/>
    </source>
</evidence>
<dbReference type="Proteomes" id="UP001161247">
    <property type="component" value="Chromosome 1"/>
</dbReference>
<evidence type="ECO:0000313" key="7">
    <source>
        <dbReference type="EMBL" id="CAI9087082.1"/>
    </source>
</evidence>
<dbReference type="SUPFAM" id="SSF57850">
    <property type="entry name" value="RING/U-box"/>
    <property type="match status" value="1"/>
</dbReference>
<dbReference type="PANTHER" id="PTHR10579">
    <property type="entry name" value="CALCIUM-ACTIVATED CHLORIDE CHANNEL REGULATOR"/>
    <property type="match status" value="1"/>
</dbReference>
<dbReference type="SUPFAM" id="SSF53300">
    <property type="entry name" value="vWA-like"/>
    <property type="match status" value="1"/>
</dbReference>
<dbReference type="EMBL" id="OX459118">
    <property type="protein sequence ID" value="CAI9087082.1"/>
    <property type="molecule type" value="Genomic_DNA"/>
</dbReference>
<dbReference type="PANTHER" id="PTHR10579:SF47">
    <property type="entry name" value="OS09G0298500 PROTEIN"/>
    <property type="match status" value="1"/>
</dbReference>
<name>A0AAV1BVH2_OLDCO</name>
<dbReference type="Pfam" id="PF00097">
    <property type="entry name" value="zf-C3HC4"/>
    <property type="match status" value="1"/>
</dbReference>
<keyword evidence="2 4" id="KW-0863">Zinc-finger</keyword>
<keyword evidence="3" id="KW-0862">Zinc</keyword>
<evidence type="ECO:0000313" key="8">
    <source>
        <dbReference type="Proteomes" id="UP001161247"/>
    </source>
</evidence>
<dbReference type="GO" id="GO:0008270">
    <property type="term" value="F:zinc ion binding"/>
    <property type="evidence" value="ECO:0007669"/>
    <property type="project" value="UniProtKB-KW"/>
</dbReference>
<organism evidence="7 8">
    <name type="scientific">Oldenlandia corymbosa var. corymbosa</name>
    <dbReference type="NCBI Taxonomy" id="529605"/>
    <lineage>
        <taxon>Eukaryota</taxon>
        <taxon>Viridiplantae</taxon>
        <taxon>Streptophyta</taxon>
        <taxon>Embryophyta</taxon>
        <taxon>Tracheophyta</taxon>
        <taxon>Spermatophyta</taxon>
        <taxon>Magnoliopsida</taxon>
        <taxon>eudicotyledons</taxon>
        <taxon>Gunneridae</taxon>
        <taxon>Pentapetalae</taxon>
        <taxon>asterids</taxon>
        <taxon>lamiids</taxon>
        <taxon>Gentianales</taxon>
        <taxon>Rubiaceae</taxon>
        <taxon>Rubioideae</taxon>
        <taxon>Spermacoceae</taxon>
        <taxon>Hedyotis-Oldenlandia complex</taxon>
        <taxon>Oldenlandia</taxon>
    </lineage>
</organism>
<sequence>MVGKERRSGGGGGGGGGASLSSSPSSSSWSLKKLIAYTCASFSRTSSTSRHNQTRVFLQDDALANADANPPSPPSIHDLNVCAICLDSLDYNSGGSGPTPAIFTAQCSHSFHFSCISSNVRHGSLTCPICRAYWTQLPRTLNSRYSLHTTHSDDPILQILDNSIATFRVHRRSFLLSARYDDDDPLVLTTRPSISHHHRLRISLLPLRPTIHLCQPPQKTLLPPPPHHLPSSGGGGHGHRRHSDTATAYLCVKLELQPPTDLVLVASPNGPHLRLLKQAMALVILSLRPEDRLAIVAYSSAAARLFPLKRMTSCGKRTAIQLIDRLFHTGFADPSVGLKKGFKVLNDRVYRNPESCILHLTDSPTWSYSHHNNNLGTVMGEVNVKIHRFHVGFGFGGSHGYVMHEFEKFLAGMLGGAIRDIQLKMKDGRIIRLRELRGGEERRFPLLLEKSAAGYYCVEYSYIESGGGTEDDCNCKTGEMLVGIGADQRERYHGGLERRTSSAETWEYHDSFMARRWAKHLHGNKLLLNLNHV</sequence>
<feature type="compositionally biased region" description="Gly residues" evidence="5">
    <location>
        <begin position="9"/>
        <end position="18"/>
    </location>
</feature>
<evidence type="ECO:0000256" key="3">
    <source>
        <dbReference type="ARBA" id="ARBA00022833"/>
    </source>
</evidence>
<accession>A0AAV1BVH2</accession>
<dbReference type="Gene3D" id="3.30.40.10">
    <property type="entry name" value="Zinc/RING finger domain, C3HC4 (zinc finger)"/>
    <property type="match status" value="1"/>
</dbReference>
<evidence type="ECO:0000256" key="5">
    <source>
        <dbReference type="SAM" id="MobiDB-lite"/>
    </source>
</evidence>
<dbReference type="PROSITE" id="PS50089">
    <property type="entry name" value="ZF_RING_2"/>
    <property type="match status" value="1"/>
</dbReference>